<sequence length="132" mass="14877">MDIANLSAQFAEVNEKLDQLLSLKDKVDSLLGLPAQVNDLLTLKTTFEEMKATVNELKTSVEFNSGQYDQLLVEMTTSKKEIKDLKAEMTQLKNVVSQNAACISHLQLKLNDAEQYNRLPNLEIQWHAGVNQ</sequence>
<reference evidence="1 2" key="1">
    <citation type="journal article" date="2020" name="Cell">
        <title>Large-Scale Comparative Analyses of Tick Genomes Elucidate Their Genetic Diversity and Vector Capacities.</title>
        <authorList>
            <consortium name="Tick Genome and Microbiome Consortium (TIGMIC)"/>
            <person name="Jia N."/>
            <person name="Wang J."/>
            <person name="Shi W."/>
            <person name="Du L."/>
            <person name="Sun Y."/>
            <person name="Zhan W."/>
            <person name="Jiang J.F."/>
            <person name="Wang Q."/>
            <person name="Zhang B."/>
            <person name="Ji P."/>
            <person name="Bell-Sakyi L."/>
            <person name="Cui X.M."/>
            <person name="Yuan T.T."/>
            <person name="Jiang B.G."/>
            <person name="Yang W.F."/>
            <person name="Lam T.T."/>
            <person name="Chang Q.C."/>
            <person name="Ding S.J."/>
            <person name="Wang X.J."/>
            <person name="Zhu J.G."/>
            <person name="Ruan X.D."/>
            <person name="Zhao L."/>
            <person name="Wei J.T."/>
            <person name="Ye R.Z."/>
            <person name="Que T.C."/>
            <person name="Du C.H."/>
            <person name="Zhou Y.H."/>
            <person name="Cheng J.X."/>
            <person name="Dai P.F."/>
            <person name="Guo W.B."/>
            <person name="Han X.H."/>
            <person name="Huang E.J."/>
            <person name="Li L.F."/>
            <person name="Wei W."/>
            <person name="Gao Y.C."/>
            <person name="Liu J.Z."/>
            <person name="Shao H.Z."/>
            <person name="Wang X."/>
            <person name="Wang C.C."/>
            <person name="Yang T.C."/>
            <person name="Huo Q.B."/>
            <person name="Li W."/>
            <person name="Chen H.Y."/>
            <person name="Chen S.E."/>
            <person name="Zhou L.G."/>
            <person name="Ni X.B."/>
            <person name="Tian J.H."/>
            <person name="Sheng Y."/>
            <person name="Liu T."/>
            <person name="Pan Y.S."/>
            <person name="Xia L.Y."/>
            <person name="Li J."/>
            <person name="Zhao F."/>
            <person name="Cao W.C."/>
        </authorList>
    </citation>
    <scope>NUCLEOTIDE SEQUENCE [LARGE SCALE GENOMIC DNA]</scope>
    <source>
        <strain evidence="1">Iper-2018</strain>
    </source>
</reference>
<evidence type="ECO:0000313" key="1">
    <source>
        <dbReference type="EMBL" id="KAG0424917.1"/>
    </source>
</evidence>
<proteinExistence type="predicted"/>
<name>A0AC60PVY0_IXOPE</name>
<accession>A0AC60PVY0</accession>
<dbReference type="EMBL" id="JABSTQ010009918">
    <property type="protein sequence ID" value="KAG0424917.1"/>
    <property type="molecule type" value="Genomic_DNA"/>
</dbReference>
<comment type="caution">
    <text evidence="1">The sequence shown here is derived from an EMBL/GenBank/DDBJ whole genome shotgun (WGS) entry which is preliminary data.</text>
</comment>
<gene>
    <name evidence="1" type="ORF">HPB47_027885</name>
</gene>
<dbReference type="Proteomes" id="UP000805193">
    <property type="component" value="Unassembled WGS sequence"/>
</dbReference>
<evidence type="ECO:0000313" key="2">
    <source>
        <dbReference type="Proteomes" id="UP000805193"/>
    </source>
</evidence>
<protein>
    <submittedName>
        <fullName evidence="1">Uncharacterized protein</fullName>
    </submittedName>
</protein>
<organism evidence="1 2">
    <name type="scientific">Ixodes persulcatus</name>
    <name type="common">Taiga tick</name>
    <dbReference type="NCBI Taxonomy" id="34615"/>
    <lineage>
        <taxon>Eukaryota</taxon>
        <taxon>Metazoa</taxon>
        <taxon>Ecdysozoa</taxon>
        <taxon>Arthropoda</taxon>
        <taxon>Chelicerata</taxon>
        <taxon>Arachnida</taxon>
        <taxon>Acari</taxon>
        <taxon>Parasitiformes</taxon>
        <taxon>Ixodida</taxon>
        <taxon>Ixodoidea</taxon>
        <taxon>Ixodidae</taxon>
        <taxon>Ixodinae</taxon>
        <taxon>Ixodes</taxon>
    </lineage>
</organism>
<keyword evidence="2" id="KW-1185">Reference proteome</keyword>